<name>A0A2U2BD79_9BACT</name>
<proteinExistence type="predicted"/>
<gene>
    <name evidence="1" type="ORF">DDZ16_00455</name>
</gene>
<evidence type="ECO:0000313" key="2">
    <source>
        <dbReference type="Proteomes" id="UP000244956"/>
    </source>
</evidence>
<reference evidence="1 2" key="1">
    <citation type="submission" date="2018-05" db="EMBL/GenBank/DDBJ databases">
        <title>Marinilabilia rubrum sp. nov., isolated from saltern sediment.</title>
        <authorList>
            <person name="Zhang R."/>
        </authorList>
    </citation>
    <scope>NUCLEOTIDE SEQUENCE [LARGE SCALE GENOMIC DNA]</scope>
    <source>
        <strain evidence="1 2">WTE16</strain>
    </source>
</reference>
<dbReference type="RefSeq" id="WP_109262448.1">
    <property type="nucleotide sequence ID" value="NZ_QEWP01000001.1"/>
</dbReference>
<organism evidence="1 2">
    <name type="scientific">Marinilabilia rubra</name>
    <dbReference type="NCBI Taxonomy" id="2162893"/>
    <lineage>
        <taxon>Bacteria</taxon>
        <taxon>Pseudomonadati</taxon>
        <taxon>Bacteroidota</taxon>
        <taxon>Bacteroidia</taxon>
        <taxon>Marinilabiliales</taxon>
        <taxon>Marinilabiliaceae</taxon>
        <taxon>Marinilabilia</taxon>
    </lineage>
</organism>
<sequence length="81" mass="9056">MNSDTLTTKQAYTLASRLANDQRFSGVTPTDSVFDYLSECMKYDGTLYSNYRANVLKYVFPDAPGAVSRSMEVVASIERKV</sequence>
<dbReference type="EMBL" id="QEWP01000001">
    <property type="protein sequence ID" value="PWE00993.1"/>
    <property type="molecule type" value="Genomic_DNA"/>
</dbReference>
<keyword evidence="2" id="KW-1185">Reference proteome</keyword>
<accession>A0A2U2BD79</accession>
<evidence type="ECO:0000313" key="1">
    <source>
        <dbReference type="EMBL" id="PWE00993.1"/>
    </source>
</evidence>
<dbReference type="Proteomes" id="UP000244956">
    <property type="component" value="Unassembled WGS sequence"/>
</dbReference>
<protein>
    <submittedName>
        <fullName evidence="1">Uncharacterized protein</fullName>
    </submittedName>
</protein>
<dbReference type="AlphaFoldDB" id="A0A2U2BD79"/>
<comment type="caution">
    <text evidence="1">The sequence shown here is derived from an EMBL/GenBank/DDBJ whole genome shotgun (WGS) entry which is preliminary data.</text>
</comment>